<evidence type="ECO:0000256" key="1">
    <source>
        <dbReference type="ARBA" id="ARBA00001913"/>
    </source>
</evidence>
<feature type="domain" description="N-sulphoglucosamine sulphohydrolase C-terminal" evidence="5">
    <location>
        <begin position="182"/>
        <end position="295"/>
    </location>
</feature>
<name>A0AA35WX22_GEOBA</name>
<dbReference type="InterPro" id="IPR050738">
    <property type="entry name" value="Sulfatase"/>
</dbReference>
<evidence type="ECO:0000313" key="6">
    <source>
        <dbReference type="EMBL" id="CAI8029785.1"/>
    </source>
</evidence>
<evidence type="ECO:0000259" key="4">
    <source>
        <dbReference type="Pfam" id="PF00884"/>
    </source>
</evidence>
<dbReference type="PANTHER" id="PTHR42693">
    <property type="entry name" value="ARYLSULFATASE FAMILY MEMBER"/>
    <property type="match status" value="1"/>
</dbReference>
<sequence length="335" mass="38499">MPPVTSGNGTSAVCPETRFITPEMRFGFDDWIGWNCHHDYFNAPYHDSDGNRFEIDGYEPEFQTDKAIEYCRDHADEPFCLYMSWGPPHNPYEHVPERYKAMYPPEEIQLRPNAVDTPATRKDLSGYYAHITALDENLGRLMRALDEIGIADDTILVYTSDHGDMLGSHGHNSSRCYPRLLLSLVDFMPSMLSLCDLPIPEGVEGIDLSEAMLGNTIDEPQSVLLEVPLHGSEGFNFGIREWRGVRTHRYTYARHYDGTGWLLYDNDNDPYQLNNLIDDEDSQDLRAELEAELQRWLTRINDPCLPGLEHIRQLGLSELWNISEQRFGGRNPRWA</sequence>
<comment type="cofactor">
    <cofactor evidence="1">
        <name>Ca(2+)</name>
        <dbReference type="ChEBI" id="CHEBI:29108"/>
    </cofactor>
</comment>
<dbReference type="SUPFAM" id="SSF53649">
    <property type="entry name" value="Alkaline phosphatase-like"/>
    <property type="match status" value="1"/>
</dbReference>
<dbReference type="InterPro" id="IPR000917">
    <property type="entry name" value="Sulfatase_N"/>
</dbReference>
<dbReference type="GO" id="GO:0004065">
    <property type="term" value="F:arylsulfatase activity"/>
    <property type="evidence" value="ECO:0007669"/>
    <property type="project" value="TreeGrafter"/>
</dbReference>
<evidence type="ECO:0000256" key="2">
    <source>
        <dbReference type="ARBA" id="ARBA00008779"/>
    </source>
</evidence>
<proteinExistence type="inferred from homology"/>
<dbReference type="InterPro" id="IPR032506">
    <property type="entry name" value="SGSH_C"/>
</dbReference>
<keyword evidence="3" id="KW-0378">Hydrolase</keyword>
<comment type="caution">
    <text evidence="6">The sequence shown here is derived from an EMBL/GenBank/DDBJ whole genome shotgun (WGS) entry which is preliminary data.</text>
</comment>
<evidence type="ECO:0000256" key="3">
    <source>
        <dbReference type="ARBA" id="ARBA00022801"/>
    </source>
</evidence>
<feature type="domain" description="Sulfatase N-terminal" evidence="4">
    <location>
        <begin position="15"/>
        <end position="172"/>
    </location>
</feature>
<accession>A0AA35WX22</accession>
<organism evidence="6 7">
    <name type="scientific">Geodia barretti</name>
    <name type="common">Barrett's horny sponge</name>
    <dbReference type="NCBI Taxonomy" id="519541"/>
    <lineage>
        <taxon>Eukaryota</taxon>
        <taxon>Metazoa</taxon>
        <taxon>Porifera</taxon>
        <taxon>Demospongiae</taxon>
        <taxon>Heteroscleromorpha</taxon>
        <taxon>Tetractinellida</taxon>
        <taxon>Astrophorina</taxon>
        <taxon>Geodiidae</taxon>
        <taxon>Geodia</taxon>
    </lineage>
</organism>
<dbReference type="Pfam" id="PF16347">
    <property type="entry name" value="SGSH_C"/>
    <property type="match status" value="1"/>
</dbReference>
<evidence type="ECO:0000313" key="7">
    <source>
        <dbReference type="Proteomes" id="UP001174909"/>
    </source>
</evidence>
<dbReference type="Proteomes" id="UP001174909">
    <property type="component" value="Unassembled WGS sequence"/>
</dbReference>
<dbReference type="PANTHER" id="PTHR42693:SF53">
    <property type="entry name" value="ENDO-4-O-SULFATASE"/>
    <property type="match status" value="1"/>
</dbReference>
<dbReference type="InterPro" id="IPR017850">
    <property type="entry name" value="Alkaline_phosphatase_core_sf"/>
</dbReference>
<dbReference type="Gene3D" id="3.30.1120.10">
    <property type="match status" value="1"/>
</dbReference>
<gene>
    <name evidence="6" type="ORF">GBAR_LOCUS16897</name>
</gene>
<dbReference type="AlphaFoldDB" id="A0AA35WX22"/>
<dbReference type="Gene3D" id="3.40.720.10">
    <property type="entry name" value="Alkaline Phosphatase, subunit A"/>
    <property type="match status" value="1"/>
</dbReference>
<dbReference type="EMBL" id="CASHTH010002436">
    <property type="protein sequence ID" value="CAI8029785.1"/>
    <property type="molecule type" value="Genomic_DNA"/>
</dbReference>
<evidence type="ECO:0000259" key="5">
    <source>
        <dbReference type="Pfam" id="PF16347"/>
    </source>
</evidence>
<protein>
    <submittedName>
        <fullName evidence="6">Ulvan-active sulfatase</fullName>
    </submittedName>
</protein>
<dbReference type="Pfam" id="PF00884">
    <property type="entry name" value="Sulfatase"/>
    <property type="match status" value="1"/>
</dbReference>
<reference evidence="6" key="1">
    <citation type="submission" date="2023-03" db="EMBL/GenBank/DDBJ databases">
        <authorList>
            <person name="Steffen K."/>
            <person name="Cardenas P."/>
        </authorList>
    </citation>
    <scope>NUCLEOTIDE SEQUENCE</scope>
</reference>
<comment type="similarity">
    <text evidence="2">Belongs to the sulfatase family.</text>
</comment>
<keyword evidence="7" id="KW-1185">Reference proteome</keyword>